<evidence type="ECO:0000256" key="2">
    <source>
        <dbReference type="ARBA" id="ARBA00022525"/>
    </source>
</evidence>
<keyword evidence="6" id="KW-1185">Reference proteome</keyword>
<dbReference type="GO" id="GO:0005576">
    <property type="term" value="C:extracellular region"/>
    <property type="evidence" value="ECO:0007669"/>
    <property type="project" value="UniProtKB-SubCell"/>
</dbReference>
<evidence type="ECO:0000256" key="1">
    <source>
        <dbReference type="ARBA" id="ARBA00004613"/>
    </source>
</evidence>
<dbReference type="InterPro" id="IPR011696">
    <property type="entry name" value="Huwentoxin-1"/>
</dbReference>
<organism evidence="5 6">
    <name type="scientific">Rhizopogon vinicolor AM-OR11-026</name>
    <dbReference type="NCBI Taxonomy" id="1314800"/>
    <lineage>
        <taxon>Eukaryota</taxon>
        <taxon>Fungi</taxon>
        <taxon>Dikarya</taxon>
        <taxon>Basidiomycota</taxon>
        <taxon>Agaricomycotina</taxon>
        <taxon>Agaricomycetes</taxon>
        <taxon>Agaricomycetidae</taxon>
        <taxon>Boletales</taxon>
        <taxon>Suillineae</taxon>
        <taxon>Rhizopogonaceae</taxon>
        <taxon>Rhizopogon</taxon>
    </lineage>
</organism>
<evidence type="ECO:0000256" key="3">
    <source>
        <dbReference type="ARBA" id="ARBA00023157"/>
    </source>
</evidence>
<accession>A0A1B7MUW5</accession>
<keyword evidence="3" id="KW-1015">Disulfide bond</keyword>
<feature type="signal peptide" evidence="4">
    <location>
        <begin position="1"/>
        <end position="20"/>
    </location>
</feature>
<reference evidence="5 6" key="1">
    <citation type="submission" date="2016-06" db="EMBL/GenBank/DDBJ databases">
        <title>Comparative genomics of the ectomycorrhizal sister species Rhizopogon vinicolor and Rhizopogon vesiculosus (Basidiomycota: Boletales) reveals a divergence of the mating type B locus.</title>
        <authorList>
            <consortium name="DOE Joint Genome Institute"/>
            <person name="Mujic A.B."/>
            <person name="Kuo A."/>
            <person name="Tritt A."/>
            <person name="Lipzen A."/>
            <person name="Chen C."/>
            <person name="Johnson J."/>
            <person name="Sharma A."/>
            <person name="Barry K."/>
            <person name="Grigoriev I.V."/>
            <person name="Spatafora J.W."/>
        </authorList>
    </citation>
    <scope>NUCLEOTIDE SEQUENCE [LARGE SCALE GENOMIC DNA]</scope>
    <source>
        <strain evidence="5 6">AM-OR11-026</strain>
    </source>
</reference>
<evidence type="ECO:0000313" key="5">
    <source>
        <dbReference type="EMBL" id="OAX36375.1"/>
    </source>
</evidence>
<keyword evidence="2" id="KW-0964">Secreted</keyword>
<dbReference type="EMBL" id="KV448421">
    <property type="protein sequence ID" value="OAX36375.1"/>
    <property type="molecule type" value="Genomic_DNA"/>
</dbReference>
<dbReference type="Proteomes" id="UP000092154">
    <property type="component" value="Unassembled WGS sequence"/>
</dbReference>
<dbReference type="InParanoid" id="A0A1B7MUW5"/>
<comment type="subcellular location">
    <subcellularLocation>
        <location evidence="1">Secreted</location>
    </subcellularLocation>
</comment>
<dbReference type="PROSITE" id="PS51257">
    <property type="entry name" value="PROKAR_LIPOPROTEIN"/>
    <property type="match status" value="1"/>
</dbReference>
<feature type="chain" id="PRO_5008597574" description="CBM1 domain-containing protein" evidence="4">
    <location>
        <begin position="21"/>
        <end position="54"/>
    </location>
</feature>
<dbReference type="GO" id="GO:0008200">
    <property type="term" value="F:ion channel inhibitor activity"/>
    <property type="evidence" value="ECO:0007669"/>
    <property type="project" value="InterPro"/>
</dbReference>
<evidence type="ECO:0000256" key="4">
    <source>
        <dbReference type="SAM" id="SignalP"/>
    </source>
</evidence>
<evidence type="ECO:0008006" key="7">
    <source>
        <dbReference type="Google" id="ProtNLM"/>
    </source>
</evidence>
<evidence type="ECO:0000313" key="6">
    <source>
        <dbReference type="Proteomes" id="UP000092154"/>
    </source>
</evidence>
<keyword evidence="4" id="KW-0732">Signal</keyword>
<dbReference type="AlphaFoldDB" id="A0A1B7MUW5"/>
<dbReference type="Pfam" id="PF07740">
    <property type="entry name" value="Toxin_12"/>
    <property type="match status" value="1"/>
</dbReference>
<name>A0A1B7MUW5_9AGAM</name>
<proteinExistence type="predicted"/>
<protein>
    <recommendedName>
        <fullName evidence="7">CBM1 domain-containing protein</fullName>
    </recommendedName>
</protein>
<gene>
    <name evidence="5" type="ORF">K503DRAFT_772573</name>
</gene>
<dbReference type="OrthoDB" id="2691533at2759"/>
<sequence length="54" mass="5762">MRFSFIVAITALTASMSVSACGKFEDYCNNDIGCCSGFYCNSTPDLSYCLPTAA</sequence>